<feature type="transmembrane region" description="Helical" evidence="1">
    <location>
        <begin position="232"/>
        <end position="255"/>
    </location>
</feature>
<proteinExistence type="predicted"/>
<organism evidence="2 3">
    <name type="scientific">Orchesella dallaii</name>
    <dbReference type="NCBI Taxonomy" id="48710"/>
    <lineage>
        <taxon>Eukaryota</taxon>
        <taxon>Metazoa</taxon>
        <taxon>Ecdysozoa</taxon>
        <taxon>Arthropoda</taxon>
        <taxon>Hexapoda</taxon>
        <taxon>Collembola</taxon>
        <taxon>Entomobryomorpha</taxon>
        <taxon>Entomobryoidea</taxon>
        <taxon>Orchesellidae</taxon>
        <taxon>Orchesellinae</taxon>
        <taxon>Orchesella</taxon>
    </lineage>
</organism>
<comment type="caution">
    <text evidence="2">The sequence shown here is derived from an EMBL/GenBank/DDBJ whole genome shotgun (WGS) entry which is preliminary data.</text>
</comment>
<feature type="transmembrane region" description="Helical" evidence="1">
    <location>
        <begin position="90"/>
        <end position="110"/>
    </location>
</feature>
<dbReference type="Proteomes" id="UP001642540">
    <property type="component" value="Unassembled WGS sequence"/>
</dbReference>
<evidence type="ECO:0000313" key="2">
    <source>
        <dbReference type="EMBL" id="CAL8146153.1"/>
    </source>
</evidence>
<dbReference type="EMBL" id="CAXLJM020000164">
    <property type="protein sequence ID" value="CAL8146153.1"/>
    <property type="molecule type" value="Genomic_DNA"/>
</dbReference>
<evidence type="ECO:0000313" key="3">
    <source>
        <dbReference type="Proteomes" id="UP001642540"/>
    </source>
</evidence>
<keyword evidence="1" id="KW-0812">Transmembrane</keyword>
<keyword evidence="1" id="KW-1133">Transmembrane helix</keyword>
<sequence length="414" mass="47045">MEVVEHGDSLDTTLPFSSSLLNLDQVSGDNFTLKSELDLLLEISEVGNATDNGKGGNFGEFLAQTGLSAKSAVINVRVLVFLVLNLKKEWSSFGFLMLHHIALILISNFYDVIRAAMQCQLISVKESGKLCGIWIFFEDLLYAMIQLDAILIVFERVQAAKTEWKIREEKSGSDFFPETKDLKVYRITIFLWILAIVGSWPWTYTFGYLERFVTGICLKPIRNRKKRFREHILRFAYLSSVFSLVLMLPAGILRGTFKILSSGVFGKFEMGASSYLIWIDRMATLLNYIYYMIYPLIYTCVHEDMKVRKVLGYGWIKPLLVRFLLKLLDGKTEAEVELKKDSETEEVVPQPVPPATRPTTLAVVEDMEFFDIGGNPIHRRRDAVAKGSKIFWTVPVIVETLVKDVSCTDLGTQV</sequence>
<feature type="transmembrane region" description="Helical" evidence="1">
    <location>
        <begin position="275"/>
        <end position="301"/>
    </location>
</feature>
<evidence type="ECO:0000256" key="1">
    <source>
        <dbReference type="SAM" id="Phobius"/>
    </source>
</evidence>
<keyword evidence="1" id="KW-0472">Membrane</keyword>
<feature type="transmembrane region" description="Helical" evidence="1">
    <location>
        <begin position="184"/>
        <end position="202"/>
    </location>
</feature>
<keyword evidence="3" id="KW-1185">Reference proteome</keyword>
<reference evidence="2 3" key="1">
    <citation type="submission" date="2024-08" db="EMBL/GenBank/DDBJ databases">
        <authorList>
            <person name="Cucini C."/>
            <person name="Frati F."/>
        </authorList>
    </citation>
    <scope>NUCLEOTIDE SEQUENCE [LARGE SCALE GENOMIC DNA]</scope>
</reference>
<accession>A0ABP1S7J5</accession>
<feature type="transmembrane region" description="Helical" evidence="1">
    <location>
        <begin position="131"/>
        <end position="154"/>
    </location>
</feature>
<protein>
    <submittedName>
        <fullName evidence="2">Uncharacterized protein</fullName>
    </submittedName>
</protein>
<gene>
    <name evidence="2" type="ORF">ODALV1_LOCUS30721</name>
</gene>
<name>A0ABP1S7J5_9HEXA</name>